<feature type="transmembrane region" description="Helical" evidence="6">
    <location>
        <begin position="268"/>
        <end position="284"/>
    </location>
</feature>
<feature type="transmembrane region" description="Helical" evidence="6">
    <location>
        <begin position="94"/>
        <end position="115"/>
    </location>
</feature>
<feature type="transmembrane region" description="Helical" evidence="6">
    <location>
        <begin position="68"/>
        <end position="88"/>
    </location>
</feature>
<feature type="transmembrane region" description="Helical" evidence="6">
    <location>
        <begin position="245"/>
        <end position="262"/>
    </location>
</feature>
<evidence type="ECO:0000256" key="5">
    <source>
        <dbReference type="ARBA" id="ARBA00023136"/>
    </source>
</evidence>
<dbReference type="InterPro" id="IPR000620">
    <property type="entry name" value="EamA_dom"/>
</dbReference>
<protein>
    <submittedName>
        <fullName evidence="8">Multidrug DMT transporter</fullName>
    </submittedName>
</protein>
<evidence type="ECO:0000256" key="3">
    <source>
        <dbReference type="ARBA" id="ARBA00022692"/>
    </source>
</evidence>
<feature type="transmembrane region" description="Helical" evidence="6">
    <location>
        <begin position="213"/>
        <end position="233"/>
    </location>
</feature>
<dbReference type="Proteomes" id="UP000414136">
    <property type="component" value="Unassembled WGS sequence"/>
</dbReference>
<dbReference type="OrthoDB" id="4167046at2"/>
<dbReference type="AlphaFoldDB" id="A0A5E5A7G3"/>
<dbReference type="PANTHER" id="PTHR32322">
    <property type="entry name" value="INNER MEMBRANE TRANSPORTER"/>
    <property type="match status" value="1"/>
</dbReference>
<feature type="transmembrane region" description="Helical" evidence="6">
    <location>
        <begin position="37"/>
        <end position="56"/>
    </location>
</feature>
<evidence type="ECO:0000313" key="9">
    <source>
        <dbReference type="Proteomes" id="UP000414136"/>
    </source>
</evidence>
<keyword evidence="5 6" id="KW-0472">Membrane</keyword>
<feature type="transmembrane region" description="Helical" evidence="6">
    <location>
        <begin position="183"/>
        <end position="201"/>
    </location>
</feature>
<sequence>MNPGYLFLCLLAVSIWAGNAIVGKLAAGAIPPGTIAFDRWLIAFLVLTPFVAKRVWQYRATIRTQLPRLALLGLLGMATCQGLAYYAASFTSATNIGILLSLVPLLTLLIGVALFRDLPSRRAMLGVAISFAGIVLVIGKGDPRALLSQGVGRGDAMMLVAALSVAAYGVLLKRWASALPTFTSIYVQMAFALIFLLPGMLLEPAMTYSASNIAMVLYAAIPGSIVAPYAWMLSVSHLGANRASIFMNLIPIATALAAALLLRETLHGYHLVGGGLTIFGVALSQTRTRHMPQRPAVAPAEG</sequence>
<evidence type="ECO:0000259" key="7">
    <source>
        <dbReference type="Pfam" id="PF00892"/>
    </source>
</evidence>
<name>A0A5E5A7G3_9BURK</name>
<evidence type="ECO:0000256" key="6">
    <source>
        <dbReference type="SAM" id="Phobius"/>
    </source>
</evidence>
<dbReference type="SUPFAM" id="SSF103481">
    <property type="entry name" value="Multidrug resistance efflux transporter EmrE"/>
    <property type="match status" value="2"/>
</dbReference>
<feature type="domain" description="EamA" evidence="7">
    <location>
        <begin position="153"/>
        <end position="283"/>
    </location>
</feature>
<dbReference type="InterPro" id="IPR037185">
    <property type="entry name" value="EmrE-like"/>
</dbReference>
<reference evidence="8 9" key="1">
    <citation type="submission" date="2019-08" db="EMBL/GenBank/DDBJ databases">
        <authorList>
            <person name="Peeters C."/>
        </authorList>
    </citation>
    <scope>NUCLEOTIDE SEQUENCE [LARGE SCALE GENOMIC DNA]</scope>
    <source>
        <strain evidence="8 9">LMG 31118</strain>
    </source>
</reference>
<evidence type="ECO:0000313" key="8">
    <source>
        <dbReference type="EMBL" id="VVE68752.1"/>
    </source>
</evidence>
<dbReference type="GO" id="GO:0016020">
    <property type="term" value="C:membrane"/>
    <property type="evidence" value="ECO:0007669"/>
    <property type="project" value="UniProtKB-SubCell"/>
</dbReference>
<feature type="domain" description="EamA" evidence="7">
    <location>
        <begin position="6"/>
        <end position="138"/>
    </location>
</feature>
<evidence type="ECO:0000256" key="2">
    <source>
        <dbReference type="ARBA" id="ARBA00007362"/>
    </source>
</evidence>
<keyword evidence="9" id="KW-1185">Reference proteome</keyword>
<comment type="subcellular location">
    <subcellularLocation>
        <location evidence="1">Membrane</location>
        <topology evidence="1">Multi-pass membrane protein</topology>
    </subcellularLocation>
</comment>
<organism evidence="8 9">
    <name type="scientific">Pandoraea captiosa</name>
    <dbReference type="NCBI Taxonomy" id="2508302"/>
    <lineage>
        <taxon>Bacteria</taxon>
        <taxon>Pseudomonadati</taxon>
        <taxon>Pseudomonadota</taxon>
        <taxon>Betaproteobacteria</taxon>
        <taxon>Burkholderiales</taxon>
        <taxon>Burkholderiaceae</taxon>
        <taxon>Pandoraea</taxon>
    </lineage>
</organism>
<dbReference type="Pfam" id="PF00892">
    <property type="entry name" value="EamA"/>
    <property type="match status" value="2"/>
</dbReference>
<keyword evidence="3 6" id="KW-0812">Transmembrane</keyword>
<comment type="similarity">
    <text evidence="2">Belongs to the EamA transporter family.</text>
</comment>
<feature type="transmembrane region" description="Helical" evidence="6">
    <location>
        <begin position="151"/>
        <end position="171"/>
    </location>
</feature>
<dbReference type="RefSeq" id="WP_150625946.1">
    <property type="nucleotide sequence ID" value="NZ_CABPSQ010000004.1"/>
</dbReference>
<gene>
    <name evidence="8" type="ORF">PCA31118_03026</name>
</gene>
<dbReference type="EMBL" id="CABPSQ010000004">
    <property type="protein sequence ID" value="VVE68752.1"/>
    <property type="molecule type" value="Genomic_DNA"/>
</dbReference>
<evidence type="ECO:0000256" key="1">
    <source>
        <dbReference type="ARBA" id="ARBA00004141"/>
    </source>
</evidence>
<feature type="transmembrane region" description="Helical" evidence="6">
    <location>
        <begin position="122"/>
        <end position="139"/>
    </location>
</feature>
<dbReference type="PANTHER" id="PTHR32322:SF2">
    <property type="entry name" value="EAMA DOMAIN-CONTAINING PROTEIN"/>
    <property type="match status" value="1"/>
</dbReference>
<proteinExistence type="inferred from homology"/>
<keyword evidence="4 6" id="KW-1133">Transmembrane helix</keyword>
<dbReference type="InterPro" id="IPR050638">
    <property type="entry name" value="AA-Vitamin_Transporters"/>
</dbReference>
<accession>A0A5E5A7G3</accession>
<evidence type="ECO:0000256" key="4">
    <source>
        <dbReference type="ARBA" id="ARBA00022989"/>
    </source>
</evidence>